<comment type="caution">
    <text evidence="1">The sequence shown here is derived from an EMBL/GenBank/DDBJ whole genome shotgun (WGS) entry which is preliminary data.</text>
</comment>
<proteinExistence type="predicted"/>
<keyword evidence="2" id="KW-1185">Reference proteome</keyword>
<accession>A0ACB6QIS6</accession>
<reference evidence="1" key="1">
    <citation type="journal article" date="2020" name="Stud. Mycol.">
        <title>101 Dothideomycetes genomes: a test case for predicting lifestyles and emergence of pathogens.</title>
        <authorList>
            <person name="Haridas S."/>
            <person name="Albert R."/>
            <person name="Binder M."/>
            <person name="Bloem J."/>
            <person name="Labutti K."/>
            <person name="Salamov A."/>
            <person name="Andreopoulos B."/>
            <person name="Baker S."/>
            <person name="Barry K."/>
            <person name="Bills G."/>
            <person name="Bluhm B."/>
            <person name="Cannon C."/>
            <person name="Castanera R."/>
            <person name="Culley D."/>
            <person name="Daum C."/>
            <person name="Ezra D."/>
            <person name="Gonzalez J."/>
            <person name="Henrissat B."/>
            <person name="Kuo A."/>
            <person name="Liang C."/>
            <person name="Lipzen A."/>
            <person name="Lutzoni F."/>
            <person name="Magnuson J."/>
            <person name="Mondo S."/>
            <person name="Nolan M."/>
            <person name="Ohm R."/>
            <person name="Pangilinan J."/>
            <person name="Park H.-J."/>
            <person name="Ramirez L."/>
            <person name="Alfaro M."/>
            <person name="Sun H."/>
            <person name="Tritt A."/>
            <person name="Yoshinaga Y."/>
            <person name="Zwiers L.-H."/>
            <person name="Turgeon B."/>
            <person name="Goodwin S."/>
            <person name="Spatafora J."/>
            <person name="Crous P."/>
            <person name="Grigoriev I."/>
        </authorList>
    </citation>
    <scope>NUCLEOTIDE SEQUENCE</scope>
    <source>
        <strain evidence="1">ATCC 200398</strain>
    </source>
</reference>
<dbReference type="Proteomes" id="UP000799755">
    <property type="component" value="Unassembled WGS sequence"/>
</dbReference>
<evidence type="ECO:0000313" key="1">
    <source>
        <dbReference type="EMBL" id="KAF2466227.1"/>
    </source>
</evidence>
<name>A0ACB6QIS6_9PLEO</name>
<gene>
    <name evidence="1" type="ORF">BDR25DRAFT_359594</name>
</gene>
<protein>
    <submittedName>
        <fullName evidence="1">Uncharacterized protein</fullName>
    </submittedName>
</protein>
<dbReference type="EMBL" id="MU003525">
    <property type="protein sequence ID" value="KAF2466227.1"/>
    <property type="molecule type" value="Genomic_DNA"/>
</dbReference>
<sequence length="624" mass="69867">MSPASKIRDSHYTNRPNTDVCVSWLRFAPRVYGPIHISLFHARRPSALVTGRFGPCARSHSDAKTILAAKGRWLGIPEDFIQPRIFSFNEVASGGELEPGIVISKEFVQLPIYFVPPLRLHPVVTPRSLYHRPFSGQLYHFLDQLQHVQLADFLMWSDHRGHPVFLPLLSTNFQTVPYTNSCGAKSCTLFTEIKNILYMSIYSSVMNDGNVTFLSARNHASSFAVNNGEGLEGWFTSSEEESRLKKRMYAKFSNPRVPVNTFAAEISNGFPGGKNSINRNLSARTLIFKIMAYGAVSLLLSSRNPKARWCLPSGLSTHNQEFGAMIPQLVEEKCNIWWRKSGKYEGKPPKRNTSLWIGWCLACKGARSCAVVKTLVRCKIEPAEVLQQFIVCRNIFELLGNTVFCRTATLRNTPALSAMRVSKSLTLPELPHNLDDPDEREQFEQVVLLRRPKLDALRPLTYDFSPLRRKLFEPRVIPEKAAINIASSKSSTNDDARPACPITFSEDEVTSSLSISTTTLLGKTLTLGGYSIEYGASPFSSNALVCFSAALYYDAVAESNEPFPLVPLTSFSRSILAIHPHPDELRVLEEFDDRHGNWAPSLESKPNSTLPDEAMVIQYLTIES</sequence>
<organism evidence="1 2">
    <name type="scientific">Lindgomyces ingoldianus</name>
    <dbReference type="NCBI Taxonomy" id="673940"/>
    <lineage>
        <taxon>Eukaryota</taxon>
        <taxon>Fungi</taxon>
        <taxon>Dikarya</taxon>
        <taxon>Ascomycota</taxon>
        <taxon>Pezizomycotina</taxon>
        <taxon>Dothideomycetes</taxon>
        <taxon>Pleosporomycetidae</taxon>
        <taxon>Pleosporales</taxon>
        <taxon>Lindgomycetaceae</taxon>
        <taxon>Lindgomyces</taxon>
    </lineage>
</organism>
<evidence type="ECO:0000313" key="2">
    <source>
        <dbReference type="Proteomes" id="UP000799755"/>
    </source>
</evidence>